<proteinExistence type="predicted"/>
<dbReference type="SUPFAM" id="SSF51905">
    <property type="entry name" value="FAD/NAD(P)-binding domain"/>
    <property type="match status" value="2"/>
</dbReference>
<dbReference type="Proteomes" id="UP000644693">
    <property type="component" value="Unassembled WGS sequence"/>
</dbReference>
<protein>
    <submittedName>
        <fullName evidence="1">Spermidine dehydrogenase SpdH</fullName>
    </submittedName>
</protein>
<dbReference type="InterPro" id="IPR036188">
    <property type="entry name" value="FAD/NAD-bd_sf"/>
</dbReference>
<dbReference type="Pfam" id="PF13450">
    <property type="entry name" value="NAD_binding_8"/>
    <property type="match status" value="1"/>
</dbReference>
<sequence>MTNPKTPKSSRTGGGISRRDLLHGFGAAAAASFVPGSLFAQNALAAELAGTQYPPSLTGMRGNHDGAWEVAHALAREGRQDWGTPGAEDNSDYDLIVVGAGISGLSAAHFWQKAYPGARILLLENHDDFGGHAKRNEFSTGGDTLIGYGGSQTLVEPKDYPEAAKELLDDLAIDLDAFETAYDWDFFRRNNLAAGLYFDEKLWGQRHLATMELGTMLEGYLEVAPPPIDLHAAVSAMPLPDKAREQLEGLVRPQPQRIPGDTDSERWAYLWSVSYEQYLRDTMGITEPSLFKLLQDLAADSGTHIGGVSADMGIFYAGLPNLGSTGIVQEKAPPYIHHFPDGNAAVARLLVRKMIPECMPGNTMSDVVMAPLDYAKLDSPDNAVNLRLNSTVINVSDAGSAVDVTYVRNGKSFRAKGKYCVMACYNAIIPSICPALPDAQKAALSEQVKSPILYTNVAVRNWEAWEKLGVGIVFAPGCYHINAMLDFPVSMGGYNYSADASQPAVIHLERFPRGRDPAMKRKDQYRMGRYELLATPFETMEQETRTQLAGMLGPGGFDPDRDILGITVNRWAHGYSYFYGEMDGDPWYEDYNDPRFPHVRARQTRGRIAIANSDAGASAMFESAVVQARRAVNELFG</sequence>
<gene>
    <name evidence="1" type="primary">spdH</name>
    <name evidence="1" type="ORF">GCM10007053_23330</name>
</gene>
<dbReference type="PROSITE" id="PS51318">
    <property type="entry name" value="TAT"/>
    <property type="match status" value="1"/>
</dbReference>
<reference evidence="1" key="1">
    <citation type="journal article" date="2014" name="Int. J. Syst. Evol. Microbiol.">
        <title>Complete genome sequence of Corynebacterium casei LMG S-19264T (=DSM 44701T), isolated from a smear-ripened cheese.</title>
        <authorList>
            <consortium name="US DOE Joint Genome Institute (JGI-PGF)"/>
            <person name="Walter F."/>
            <person name="Albersmeier A."/>
            <person name="Kalinowski J."/>
            <person name="Ruckert C."/>
        </authorList>
    </citation>
    <scope>NUCLEOTIDE SEQUENCE</scope>
    <source>
        <strain evidence="1">KCTC 23430</strain>
    </source>
</reference>
<dbReference type="Gene3D" id="3.50.50.60">
    <property type="entry name" value="FAD/NAD(P)-binding domain"/>
    <property type="match status" value="1"/>
</dbReference>
<comment type="caution">
    <text evidence="1">The sequence shown here is derived from an EMBL/GenBank/DDBJ whole genome shotgun (WGS) entry which is preliminary data.</text>
</comment>
<keyword evidence="2" id="KW-1185">Reference proteome</keyword>
<evidence type="ECO:0000313" key="2">
    <source>
        <dbReference type="Proteomes" id="UP000644693"/>
    </source>
</evidence>
<dbReference type="EMBL" id="BMYM01000002">
    <property type="protein sequence ID" value="GHD35855.1"/>
    <property type="molecule type" value="Genomic_DNA"/>
</dbReference>
<name>A0A919CLA6_9GAMM</name>
<dbReference type="AlphaFoldDB" id="A0A919CLA6"/>
<organism evidence="1 2">
    <name type="scientific">Parahalioglobus pacificus</name>
    <dbReference type="NCBI Taxonomy" id="930806"/>
    <lineage>
        <taxon>Bacteria</taxon>
        <taxon>Pseudomonadati</taxon>
        <taxon>Pseudomonadota</taxon>
        <taxon>Gammaproteobacteria</taxon>
        <taxon>Cellvibrionales</taxon>
        <taxon>Halieaceae</taxon>
        <taxon>Parahalioglobus</taxon>
    </lineage>
</organism>
<reference evidence="1" key="2">
    <citation type="submission" date="2020-09" db="EMBL/GenBank/DDBJ databases">
        <authorList>
            <person name="Sun Q."/>
            <person name="Kim S."/>
        </authorList>
    </citation>
    <scope>NUCLEOTIDE SEQUENCE</scope>
    <source>
        <strain evidence="1">KCTC 23430</strain>
    </source>
</reference>
<evidence type="ECO:0000313" key="1">
    <source>
        <dbReference type="EMBL" id="GHD35855.1"/>
    </source>
</evidence>
<dbReference type="RefSeq" id="WP_189477967.1">
    <property type="nucleotide sequence ID" value="NZ_BMYM01000002.1"/>
</dbReference>
<dbReference type="InterPro" id="IPR006311">
    <property type="entry name" value="TAT_signal"/>
</dbReference>
<accession>A0A919CLA6</accession>